<comment type="subcellular location">
    <subcellularLocation>
        <location evidence="1">Lipid droplet</location>
    </subcellularLocation>
</comment>
<evidence type="ECO:0000256" key="2">
    <source>
        <dbReference type="ARBA" id="ARBA00006311"/>
    </source>
</evidence>
<evidence type="ECO:0000256" key="3">
    <source>
        <dbReference type="ARBA" id="ARBA00022677"/>
    </source>
</evidence>
<reference evidence="5" key="1">
    <citation type="journal article" date="2014" name="Nat. Genet.">
        <title>Genome of the human hookworm Necator americanus.</title>
        <authorList>
            <person name="Tang Y.T."/>
            <person name="Gao X."/>
            <person name="Rosa B.A."/>
            <person name="Abubucker S."/>
            <person name="Hallsworth-Pepin K."/>
            <person name="Martin J."/>
            <person name="Tyagi R."/>
            <person name="Heizer E."/>
            <person name="Zhang X."/>
            <person name="Bhonagiri-Palsikar V."/>
            <person name="Minx P."/>
            <person name="Warren W.C."/>
            <person name="Wang Q."/>
            <person name="Zhan B."/>
            <person name="Hotez P.J."/>
            <person name="Sternberg P.W."/>
            <person name="Dougall A."/>
            <person name="Gaze S.T."/>
            <person name="Mulvenna J."/>
            <person name="Sotillo J."/>
            <person name="Ranganathan S."/>
            <person name="Rabelo E.M."/>
            <person name="Wilson R.K."/>
            <person name="Felgner P.L."/>
            <person name="Bethony J."/>
            <person name="Hawdon J.M."/>
            <person name="Gasser R.B."/>
            <person name="Loukas A."/>
            <person name="Mitreva M."/>
        </authorList>
    </citation>
    <scope>NUCLEOTIDE SEQUENCE [LARGE SCALE GENOMIC DNA]</scope>
</reference>
<dbReference type="InterPro" id="IPR004279">
    <property type="entry name" value="Perilipin"/>
</dbReference>
<evidence type="ECO:0000313" key="4">
    <source>
        <dbReference type="EMBL" id="ETN82895.1"/>
    </source>
</evidence>
<sequence length="419" mass="46736">MQTDENVPHGGTKPEYNYSDYYSYLMQNPWIQQAIATYDWTKHSNKLLESTLDRVESGVSTVAQAATQKAMDAHQNYYVRPKEAVASAYNTGKEKTMYAMETSKNVAVQGGTVGLGAAVVATQLGLALSAGGANLFLNTIEGAQNAGQRFLASVRDAEKMVEEKIWSAISEGQRVAQIPVDKLAESTNAFLDVVSVLVERSLGVTVEEVPDSSVKDRVSRLAHTIVGALSSKVPCPFDMNMNHISYCTLYCCLCCKSLLILIQAHTHVIDPVNAQLHALLEHLSKSFILVDLVREKREWALEKVEELSTSVSDLKTRFENEAKQYSTKPEELLMKSIRTTSIQLRDNLQQLKDNGQRIFGDGTRVESLITYLQELDKNLGESNDIYQVRDEVLSEARQRLAEVSAWTTSMLTRETREKQ</sequence>
<evidence type="ECO:0000256" key="1">
    <source>
        <dbReference type="ARBA" id="ARBA00004502"/>
    </source>
</evidence>
<organism evidence="4 5">
    <name type="scientific">Necator americanus</name>
    <name type="common">Human hookworm</name>
    <dbReference type="NCBI Taxonomy" id="51031"/>
    <lineage>
        <taxon>Eukaryota</taxon>
        <taxon>Metazoa</taxon>
        <taxon>Ecdysozoa</taxon>
        <taxon>Nematoda</taxon>
        <taxon>Chromadorea</taxon>
        <taxon>Rhabditida</taxon>
        <taxon>Rhabditina</taxon>
        <taxon>Rhabditomorpha</taxon>
        <taxon>Strongyloidea</taxon>
        <taxon>Ancylostomatidae</taxon>
        <taxon>Bunostominae</taxon>
        <taxon>Necator</taxon>
    </lineage>
</organism>
<dbReference type="Proteomes" id="UP000053676">
    <property type="component" value="Unassembled WGS sequence"/>
</dbReference>
<dbReference type="OMA" id="KVQQISR"/>
<proteinExistence type="inferred from homology"/>
<dbReference type="OrthoDB" id="5869556at2759"/>
<accession>W2TLC3</accession>
<keyword evidence="5" id="KW-1185">Reference proteome</keyword>
<dbReference type="Pfam" id="PF03036">
    <property type="entry name" value="Perilipin"/>
    <property type="match status" value="1"/>
</dbReference>
<comment type="similarity">
    <text evidence="2">Belongs to the perilipin family.</text>
</comment>
<dbReference type="EMBL" id="KI658342">
    <property type="protein sequence ID" value="ETN82895.1"/>
    <property type="molecule type" value="Genomic_DNA"/>
</dbReference>
<dbReference type="GO" id="GO:0005811">
    <property type="term" value="C:lipid droplet"/>
    <property type="evidence" value="ECO:0007669"/>
    <property type="project" value="UniProtKB-SubCell"/>
</dbReference>
<dbReference type="KEGG" id="nai:NECAME_07670"/>
<dbReference type="AlphaFoldDB" id="W2TLC3"/>
<name>W2TLC3_NECAM</name>
<keyword evidence="3" id="KW-0551">Lipid droplet</keyword>
<gene>
    <name evidence="4" type="ORF">NECAME_07670</name>
</gene>
<protein>
    <submittedName>
        <fullName evidence="4">Uncharacterized protein</fullName>
    </submittedName>
</protein>
<evidence type="ECO:0000313" key="5">
    <source>
        <dbReference type="Proteomes" id="UP000053676"/>
    </source>
</evidence>